<keyword evidence="3" id="KW-1185">Reference proteome</keyword>
<dbReference type="InterPro" id="IPR010261">
    <property type="entry name" value="Tir_chaperone"/>
</dbReference>
<reference evidence="2 3" key="1">
    <citation type="submission" date="2015-09" db="EMBL/GenBank/DDBJ databases">
        <authorList>
            <person name="Jackson K.R."/>
            <person name="Lunt B.L."/>
            <person name="Fisher J.N.B."/>
            <person name="Gardner A.V."/>
            <person name="Bailey M.E."/>
            <person name="Deus L.M."/>
            <person name="Earl A.S."/>
            <person name="Gibby P.D."/>
            <person name="Hartmann K.A."/>
            <person name="Liu J.E."/>
            <person name="Manci A.M."/>
            <person name="Nielsen D.A."/>
            <person name="Solomon M.B."/>
            <person name="Breakwell D.P."/>
            <person name="Burnett S.H."/>
            <person name="Grose J.H."/>
        </authorList>
    </citation>
    <scope>NUCLEOTIDE SEQUENCE [LARGE SCALE GENOMIC DNA]</scope>
    <source>
        <strain evidence="2 3">16</strain>
    </source>
</reference>
<proteinExistence type="predicted"/>
<comment type="caution">
    <text evidence="2">The sequence shown here is derived from an EMBL/GenBank/DDBJ whole genome shotgun (WGS) entry which is preliminary data.</text>
</comment>
<accession>A0A0P6VU86</accession>
<dbReference type="Proteomes" id="UP000048984">
    <property type="component" value="Unassembled WGS sequence"/>
</dbReference>
<sequence length="170" mass="18439">MHDVNHLIDVLKAKLGLPQLAFDSDGRAEIILPDAGSIYLTRIEPQILELSFRLPGLDNPDLKMARAMLQANCLGMGVGAGRLALDLQRGRAFYCLRWNVAPMSAADVEQDFDRFGQLVAFWATEGTDLVLAEAEPDTAGPEDWSDEATAAGDDDDDGPLIAPSSFPIRV</sequence>
<evidence type="ECO:0000256" key="1">
    <source>
        <dbReference type="SAM" id="MobiDB-lite"/>
    </source>
</evidence>
<reference evidence="2 3" key="2">
    <citation type="submission" date="2015-10" db="EMBL/GenBank/DDBJ databases">
        <title>Draft Genome Sequence of Prosthecomicrobium hirschii ATCC 27832.</title>
        <authorList>
            <person name="Daniel J."/>
            <person name="Givan S.A."/>
            <person name="Brun Y.V."/>
            <person name="Brown P.J."/>
        </authorList>
    </citation>
    <scope>NUCLEOTIDE SEQUENCE [LARGE SCALE GENOMIC DNA]</scope>
    <source>
        <strain evidence="2 3">16</strain>
    </source>
</reference>
<dbReference type="Gene3D" id="3.30.1460.10">
    <property type="match status" value="1"/>
</dbReference>
<feature type="region of interest" description="Disordered" evidence="1">
    <location>
        <begin position="134"/>
        <end position="170"/>
    </location>
</feature>
<dbReference type="RefSeq" id="WP_054360731.1">
    <property type="nucleotide sequence ID" value="NZ_LJYW01000001.1"/>
</dbReference>
<organism evidence="2 3">
    <name type="scientific">Prosthecodimorpha hirschii</name>
    <dbReference type="NCBI Taxonomy" id="665126"/>
    <lineage>
        <taxon>Bacteria</taxon>
        <taxon>Pseudomonadati</taxon>
        <taxon>Pseudomonadota</taxon>
        <taxon>Alphaproteobacteria</taxon>
        <taxon>Hyphomicrobiales</taxon>
        <taxon>Ancalomicrobiaceae</taxon>
        <taxon>Prosthecodimorpha</taxon>
    </lineage>
</organism>
<dbReference type="EMBL" id="LJYW01000001">
    <property type="protein sequence ID" value="KPL54564.1"/>
    <property type="molecule type" value="Genomic_DNA"/>
</dbReference>
<name>A0A0P6VU86_9HYPH</name>
<dbReference type="AlphaFoldDB" id="A0A0P6VU86"/>
<dbReference type="Pfam" id="PF05932">
    <property type="entry name" value="CesT"/>
    <property type="match status" value="1"/>
</dbReference>
<dbReference type="GO" id="GO:0030254">
    <property type="term" value="P:protein secretion by the type III secretion system"/>
    <property type="evidence" value="ECO:0007669"/>
    <property type="project" value="InterPro"/>
</dbReference>
<gene>
    <name evidence="2" type="ORF">ABB55_21990</name>
</gene>
<evidence type="ECO:0000313" key="3">
    <source>
        <dbReference type="Proteomes" id="UP000048984"/>
    </source>
</evidence>
<evidence type="ECO:0000313" key="2">
    <source>
        <dbReference type="EMBL" id="KPL54564.1"/>
    </source>
</evidence>
<dbReference type="CDD" id="cd16364">
    <property type="entry name" value="T3SC_I-like"/>
    <property type="match status" value="1"/>
</dbReference>
<dbReference type="SUPFAM" id="SSF69635">
    <property type="entry name" value="Type III secretory system chaperone-like"/>
    <property type="match status" value="1"/>
</dbReference>
<protein>
    <submittedName>
        <fullName evidence="2">Uncharacterized protein</fullName>
    </submittedName>
</protein>